<comment type="similarity">
    <text evidence="2">Belongs to the ribonuclease III family.</text>
</comment>
<comment type="cofactor">
    <cofactor evidence="8">
        <name>Mg(2+)</name>
        <dbReference type="ChEBI" id="CHEBI:18420"/>
    </cofactor>
</comment>
<dbReference type="GO" id="GO:0008033">
    <property type="term" value="P:tRNA processing"/>
    <property type="evidence" value="ECO:0007669"/>
    <property type="project" value="UniProtKB-KW"/>
</dbReference>
<dbReference type="SMART" id="SM00535">
    <property type="entry name" value="RIBOc"/>
    <property type="match status" value="1"/>
</dbReference>
<dbReference type="RefSeq" id="WP_044169130.1">
    <property type="nucleotide sequence ID" value="NZ_JDFF01000022.1"/>
</dbReference>
<keyword evidence="8" id="KW-0699">rRNA-binding</keyword>
<keyword evidence="8" id="KW-0479">Metal-binding</keyword>
<evidence type="ECO:0000256" key="3">
    <source>
        <dbReference type="ARBA" id="ARBA00022664"/>
    </source>
</evidence>
<keyword evidence="4 8" id="KW-0540">Nuclease</keyword>
<dbReference type="EMBL" id="JDFF01000022">
    <property type="protein sequence ID" value="EWC91820.1"/>
    <property type="molecule type" value="Genomic_DNA"/>
</dbReference>
<evidence type="ECO:0000256" key="1">
    <source>
        <dbReference type="ARBA" id="ARBA00000109"/>
    </source>
</evidence>
<evidence type="ECO:0000256" key="6">
    <source>
        <dbReference type="ARBA" id="ARBA00022801"/>
    </source>
</evidence>
<gene>
    <name evidence="8 11" type="primary">rnc</name>
    <name evidence="11" type="ORF">HMPREF0636_1486</name>
</gene>
<evidence type="ECO:0000313" key="11">
    <source>
        <dbReference type="EMBL" id="EWC91820.1"/>
    </source>
</evidence>
<comment type="catalytic activity">
    <reaction evidence="1 8">
        <text>Endonucleolytic cleavage to 5'-phosphomonoester.</text>
        <dbReference type="EC" id="3.1.26.3"/>
    </reaction>
</comment>
<organism evidence="11 12">
    <name type="scientific">Porphyromonas catoniae ATCC 51270</name>
    <dbReference type="NCBI Taxonomy" id="887901"/>
    <lineage>
        <taxon>Bacteria</taxon>
        <taxon>Pseudomonadati</taxon>
        <taxon>Bacteroidota</taxon>
        <taxon>Bacteroidia</taxon>
        <taxon>Bacteroidales</taxon>
        <taxon>Porphyromonadaceae</taxon>
        <taxon>Porphyromonas</taxon>
    </lineage>
</organism>
<feature type="domain" description="DRBM" evidence="9">
    <location>
        <begin position="176"/>
        <end position="243"/>
    </location>
</feature>
<dbReference type="OrthoDB" id="9805026at2"/>
<dbReference type="AlphaFoldDB" id="Z4WVP2"/>
<keyword evidence="5 8" id="KW-0255">Endonuclease</keyword>
<dbReference type="PANTHER" id="PTHR11207:SF0">
    <property type="entry name" value="RIBONUCLEASE 3"/>
    <property type="match status" value="1"/>
</dbReference>
<dbReference type="Proteomes" id="UP000023482">
    <property type="component" value="Unassembled WGS sequence"/>
</dbReference>
<dbReference type="GO" id="GO:0010468">
    <property type="term" value="P:regulation of gene expression"/>
    <property type="evidence" value="ECO:0007669"/>
    <property type="project" value="TreeGrafter"/>
</dbReference>
<dbReference type="CDD" id="cd19875">
    <property type="entry name" value="DSRM_EIF2AK2-like"/>
    <property type="match status" value="1"/>
</dbReference>
<dbReference type="NCBIfam" id="TIGR02191">
    <property type="entry name" value="RNaseIII"/>
    <property type="match status" value="1"/>
</dbReference>
<dbReference type="EC" id="3.1.26.3" evidence="8"/>
<dbReference type="SMART" id="SM00358">
    <property type="entry name" value="DSRM"/>
    <property type="match status" value="1"/>
</dbReference>
<feature type="binding site" evidence="8">
    <location>
        <position position="136"/>
    </location>
    <ligand>
        <name>Mg(2+)</name>
        <dbReference type="ChEBI" id="CHEBI:18420"/>
    </ligand>
</feature>
<dbReference type="PROSITE" id="PS00517">
    <property type="entry name" value="RNASE_3_1"/>
    <property type="match status" value="1"/>
</dbReference>
<evidence type="ECO:0000259" key="9">
    <source>
        <dbReference type="PROSITE" id="PS50137"/>
    </source>
</evidence>
<feature type="active site" evidence="8">
    <location>
        <position position="136"/>
    </location>
</feature>
<name>Z4WVP2_9PORP</name>
<feature type="domain" description="RNase III" evidence="10">
    <location>
        <begin position="22"/>
        <end position="147"/>
    </location>
</feature>
<dbReference type="GO" id="GO:0004525">
    <property type="term" value="F:ribonuclease III activity"/>
    <property type="evidence" value="ECO:0007669"/>
    <property type="project" value="UniProtKB-UniRule"/>
</dbReference>
<sequence>MIVRLVQNTLSRLFGFRSKEPLFHLVEILGFEPHDMSYYELAFRHSSVSKTDASGFKLNNERLEFLGDSVLATAMSHYLYLHYPAWDEGELSKRRGTIVKRAVNNAVAQRMGLDKMLQIRREARHSSTDIYGNTLEALIGAIFLDRGYTRAEEFVHHRVLPLFLELEQSLREQMTNYKSLLLEWTQKHHLALDFRMLQEPKKTGAAFICAVFIDEKKVGVGSGQNKKEAHQDAAHRALLALCEADALVASELGLKVEDLKPSALCTERSSSAKKD</sequence>
<comment type="caution">
    <text evidence="11">The sequence shown here is derived from an EMBL/GenBank/DDBJ whole genome shotgun (WGS) entry which is preliminary data.</text>
</comment>
<dbReference type="Gene3D" id="3.30.160.20">
    <property type="match status" value="1"/>
</dbReference>
<dbReference type="GO" id="GO:0006364">
    <property type="term" value="P:rRNA processing"/>
    <property type="evidence" value="ECO:0007669"/>
    <property type="project" value="UniProtKB-UniRule"/>
</dbReference>
<accession>Z4WVP2</accession>
<feature type="active site" evidence="8">
    <location>
        <position position="68"/>
    </location>
</feature>
<dbReference type="PROSITE" id="PS50137">
    <property type="entry name" value="DS_RBD"/>
    <property type="match status" value="1"/>
</dbReference>
<evidence type="ECO:0000313" key="12">
    <source>
        <dbReference type="Proteomes" id="UP000023482"/>
    </source>
</evidence>
<dbReference type="GO" id="GO:0019843">
    <property type="term" value="F:rRNA binding"/>
    <property type="evidence" value="ECO:0007669"/>
    <property type="project" value="UniProtKB-KW"/>
</dbReference>
<evidence type="ECO:0000256" key="8">
    <source>
        <dbReference type="HAMAP-Rule" id="MF_00104"/>
    </source>
</evidence>
<feature type="binding site" evidence="8">
    <location>
        <position position="64"/>
    </location>
    <ligand>
        <name>Mg(2+)</name>
        <dbReference type="ChEBI" id="CHEBI:18420"/>
    </ligand>
</feature>
<keyword evidence="8" id="KW-0963">Cytoplasm</keyword>
<dbReference type="InterPro" id="IPR011907">
    <property type="entry name" value="RNase_III"/>
</dbReference>
<feature type="binding site" evidence="8">
    <location>
        <position position="133"/>
    </location>
    <ligand>
        <name>Mg(2+)</name>
        <dbReference type="ChEBI" id="CHEBI:18420"/>
    </ligand>
</feature>
<keyword evidence="8" id="KW-0698">rRNA processing</keyword>
<evidence type="ECO:0000256" key="5">
    <source>
        <dbReference type="ARBA" id="ARBA00022759"/>
    </source>
</evidence>
<dbReference type="SUPFAM" id="SSF69065">
    <property type="entry name" value="RNase III domain-like"/>
    <property type="match status" value="1"/>
</dbReference>
<dbReference type="InterPro" id="IPR000999">
    <property type="entry name" value="RNase_III_dom"/>
</dbReference>
<evidence type="ECO:0000259" key="10">
    <source>
        <dbReference type="PROSITE" id="PS50142"/>
    </source>
</evidence>
<dbReference type="InterPro" id="IPR036389">
    <property type="entry name" value="RNase_III_sf"/>
</dbReference>
<evidence type="ECO:0000256" key="7">
    <source>
        <dbReference type="ARBA" id="ARBA00022884"/>
    </source>
</evidence>
<dbReference type="InterPro" id="IPR014720">
    <property type="entry name" value="dsRBD_dom"/>
</dbReference>
<reference evidence="11 12" key="1">
    <citation type="submission" date="2014-01" db="EMBL/GenBank/DDBJ databases">
        <authorList>
            <person name="Durkin A.S."/>
            <person name="McCorrison J."/>
            <person name="Torralba M."/>
            <person name="Gillis M."/>
            <person name="Haft D.H."/>
            <person name="Methe B."/>
            <person name="Sutton G."/>
            <person name="Nelson K.E."/>
        </authorList>
    </citation>
    <scope>NUCLEOTIDE SEQUENCE [LARGE SCALE GENOMIC DNA]</scope>
    <source>
        <strain evidence="11 12">ATCC 51270</strain>
    </source>
</reference>
<comment type="function">
    <text evidence="8">Digests double-stranded RNA. Involved in the processing of primary rRNA transcript to yield the immediate precursors to the large and small rRNAs (23S and 16S). Processes some mRNAs, and tRNAs when they are encoded in the rRNA operon. Processes pre-crRNA and tracrRNA of type II CRISPR loci if present in the organism.</text>
</comment>
<dbReference type="Pfam" id="PF14622">
    <property type="entry name" value="Ribonucleas_3_3"/>
    <property type="match status" value="1"/>
</dbReference>
<keyword evidence="6 8" id="KW-0378">Hydrolase</keyword>
<evidence type="ECO:0000256" key="2">
    <source>
        <dbReference type="ARBA" id="ARBA00010183"/>
    </source>
</evidence>
<proteinExistence type="inferred from homology"/>
<keyword evidence="8" id="KW-0460">Magnesium</keyword>
<dbReference type="Pfam" id="PF00035">
    <property type="entry name" value="dsrm"/>
    <property type="match status" value="1"/>
</dbReference>
<comment type="subunit">
    <text evidence="8">Homodimer.</text>
</comment>
<comment type="subcellular location">
    <subcellularLocation>
        <location evidence="8">Cytoplasm</location>
    </subcellularLocation>
</comment>
<keyword evidence="8" id="KW-0819">tRNA processing</keyword>
<keyword evidence="12" id="KW-1185">Reference proteome</keyword>
<dbReference type="GO" id="GO:0003725">
    <property type="term" value="F:double-stranded RNA binding"/>
    <property type="evidence" value="ECO:0007669"/>
    <property type="project" value="TreeGrafter"/>
</dbReference>
<dbReference type="PROSITE" id="PS50142">
    <property type="entry name" value="RNASE_3_2"/>
    <property type="match status" value="1"/>
</dbReference>
<dbReference type="GO" id="GO:0046872">
    <property type="term" value="F:metal ion binding"/>
    <property type="evidence" value="ECO:0007669"/>
    <property type="project" value="UniProtKB-KW"/>
</dbReference>
<dbReference type="SUPFAM" id="SSF54768">
    <property type="entry name" value="dsRNA-binding domain-like"/>
    <property type="match status" value="1"/>
</dbReference>
<dbReference type="CDD" id="cd00593">
    <property type="entry name" value="RIBOc"/>
    <property type="match status" value="1"/>
</dbReference>
<keyword evidence="7 8" id="KW-0694">RNA-binding</keyword>
<dbReference type="GO" id="GO:0006397">
    <property type="term" value="P:mRNA processing"/>
    <property type="evidence" value="ECO:0007669"/>
    <property type="project" value="UniProtKB-UniRule"/>
</dbReference>
<dbReference type="GO" id="GO:0005737">
    <property type="term" value="C:cytoplasm"/>
    <property type="evidence" value="ECO:0007669"/>
    <property type="project" value="UniProtKB-SubCell"/>
</dbReference>
<dbReference type="PATRIC" id="fig|887901.3.peg.1243"/>
<keyword evidence="3 8" id="KW-0507">mRNA processing</keyword>
<dbReference type="HAMAP" id="MF_00104">
    <property type="entry name" value="RNase_III"/>
    <property type="match status" value="1"/>
</dbReference>
<dbReference type="PANTHER" id="PTHR11207">
    <property type="entry name" value="RIBONUCLEASE III"/>
    <property type="match status" value="1"/>
</dbReference>
<evidence type="ECO:0000256" key="4">
    <source>
        <dbReference type="ARBA" id="ARBA00022722"/>
    </source>
</evidence>
<protein>
    <recommendedName>
        <fullName evidence="8">Ribonuclease 3</fullName>
        <ecNumber evidence="8">3.1.26.3</ecNumber>
    </recommendedName>
    <alternativeName>
        <fullName evidence="8">Ribonuclease III</fullName>
        <shortName evidence="8">RNase III</shortName>
    </alternativeName>
</protein>
<dbReference type="Gene3D" id="1.10.1520.10">
    <property type="entry name" value="Ribonuclease III domain"/>
    <property type="match status" value="1"/>
</dbReference>